<evidence type="ECO:0000256" key="5">
    <source>
        <dbReference type="ARBA" id="ARBA00023136"/>
    </source>
</evidence>
<gene>
    <name evidence="6" type="primary">lptC</name>
    <name evidence="6" type="ORF">ACFOEV_08160</name>
</gene>
<dbReference type="PANTHER" id="PTHR37481:SF1">
    <property type="entry name" value="LIPOPOLYSACCHARIDE EXPORT SYSTEM PROTEIN LPTC"/>
    <property type="match status" value="1"/>
</dbReference>
<dbReference type="RefSeq" id="WP_386772698.1">
    <property type="nucleotide sequence ID" value="NZ_JBHRUG010000017.1"/>
</dbReference>
<evidence type="ECO:0000256" key="4">
    <source>
        <dbReference type="ARBA" id="ARBA00022989"/>
    </source>
</evidence>
<keyword evidence="2" id="KW-0997">Cell inner membrane</keyword>
<keyword evidence="5" id="KW-0472">Membrane</keyword>
<evidence type="ECO:0000256" key="1">
    <source>
        <dbReference type="ARBA" id="ARBA00022475"/>
    </source>
</evidence>
<keyword evidence="4" id="KW-1133">Transmembrane helix</keyword>
<dbReference type="EMBL" id="JBHRUG010000017">
    <property type="protein sequence ID" value="MFC3283575.1"/>
    <property type="molecule type" value="Genomic_DNA"/>
</dbReference>
<sequence>MALRLPRPSPKLWLLLILLLVGGILAMFEAREPRPPGPVPRDEAGEPDYYLEDARLTRFDDSGKAYQRLDTPRLVHTPQDDVTRSQTPTARFFDNDGRTWFGHGDVGILSSGGNLLTLEGDARLNAPNEGWQLDTEVLHVNTDSGHAWSETPSLLQQPPQWVRGNRFDAWIEEDRMQLTDNVRGFHPPASDEEQAP</sequence>
<dbReference type="Gene3D" id="2.60.450.10">
    <property type="entry name" value="Lipopolysaccharide (LPS) transport protein A like domain"/>
    <property type="match status" value="1"/>
</dbReference>
<comment type="caution">
    <text evidence="6">The sequence shown here is derived from an EMBL/GenBank/DDBJ whole genome shotgun (WGS) entry which is preliminary data.</text>
</comment>
<evidence type="ECO:0000256" key="2">
    <source>
        <dbReference type="ARBA" id="ARBA00022519"/>
    </source>
</evidence>
<name>A0ABV7LMM7_9GAMM</name>
<dbReference type="InterPro" id="IPR052363">
    <property type="entry name" value="LPS_export_LptC"/>
</dbReference>
<evidence type="ECO:0000313" key="7">
    <source>
        <dbReference type="Proteomes" id="UP001595579"/>
    </source>
</evidence>
<keyword evidence="7" id="KW-1185">Reference proteome</keyword>
<dbReference type="NCBIfam" id="TIGR04409">
    <property type="entry name" value="LptC_YrbK"/>
    <property type="match status" value="1"/>
</dbReference>
<accession>A0ABV7LMM7</accession>
<proteinExistence type="predicted"/>
<keyword evidence="3" id="KW-0812">Transmembrane</keyword>
<dbReference type="InterPro" id="IPR010664">
    <property type="entry name" value="LipoPS_assembly_LptC-rel"/>
</dbReference>
<dbReference type="Proteomes" id="UP001595579">
    <property type="component" value="Unassembled WGS sequence"/>
</dbReference>
<evidence type="ECO:0000256" key="3">
    <source>
        <dbReference type="ARBA" id="ARBA00022692"/>
    </source>
</evidence>
<protein>
    <submittedName>
        <fullName evidence="6">LPS export ABC transporter periplasmic protein LptC</fullName>
    </submittedName>
</protein>
<reference evidence="7" key="1">
    <citation type="journal article" date="2019" name="Int. J. Syst. Evol. Microbiol.">
        <title>The Global Catalogue of Microorganisms (GCM) 10K type strain sequencing project: providing services to taxonomists for standard genome sequencing and annotation.</title>
        <authorList>
            <consortium name="The Broad Institute Genomics Platform"/>
            <consortium name="The Broad Institute Genome Sequencing Center for Infectious Disease"/>
            <person name="Wu L."/>
            <person name="Ma J."/>
        </authorList>
    </citation>
    <scope>NUCLEOTIDE SEQUENCE [LARGE SCALE GENOMIC DNA]</scope>
    <source>
        <strain evidence="7">CECT 7698</strain>
    </source>
</reference>
<keyword evidence="1" id="KW-1003">Cell membrane</keyword>
<dbReference type="InterPro" id="IPR026265">
    <property type="entry name" value="LptC"/>
</dbReference>
<dbReference type="PANTHER" id="PTHR37481">
    <property type="entry name" value="LIPOPOLYSACCHARIDE EXPORT SYSTEM PROTEIN LPTC"/>
    <property type="match status" value="1"/>
</dbReference>
<organism evidence="6 7">
    <name type="scientific">Litchfieldella rifensis</name>
    <dbReference type="NCBI Taxonomy" id="762643"/>
    <lineage>
        <taxon>Bacteria</taxon>
        <taxon>Pseudomonadati</taxon>
        <taxon>Pseudomonadota</taxon>
        <taxon>Gammaproteobacteria</taxon>
        <taxon>Oceanospirillales</taxon>
        <taxon>Halomonadaceae</taxon>
        <taxon>Litchfieldella</taxon>
    </lineage>
</organism>
<evidence type="ECO:0000313" key="6">
    <source>
        <dbReference type="EMBL" id="MFC3283575.1"/>
    </source>
</evidence>
<dbReference type="Pfam" id="PF06835">
    <property type="entry name" value="LptC"/>
    <property type="match status" value="1"/>
</dbReference>